<organism evidence="1 2">
    <name type="scientific">Candidatus Magnetobacterium bavaricum</name>
    <dbReference type="NCBI Taxonomy" id="29290"/>
    <lineage>
        <taxon>Bacteria</taxon>
        <taxon>Pseudomonadati</taxon>
        <taxon>Nitrospirota</taxon>
        <taxon>Thermodesulfovibrionia</taxon>
        <taxon>Thermodesulfovibrionales</taxon>
        <taxon>Candidatus Magnetobacteriaceae</taxon>
        <taxon>Candidatus Magnetobacterium</taxon>
    </lineage>
</organism>
<accession>A0A0F3GPW5</accession>
<reference evidence="1 2" key="1">
    <citation type="submission" date="2015-02" db="EMBL/GenBank/DDBJ databases">
        <title>Single-cell genomics of uncultivated deep-branching MTB reveals a conserved set of magnetosome genes.</title>
        <authorList>
            <person name="Kolinko S."/>
            <person name="Richter M."/>
            <person name="Glockner F.O."/>
            <person name="Brachmann A."/>
            <person name="Schuler D."/>
        </authorList>
    </citation>
    <scope>NUCLEOTIDE SEQUENCE [LARGE SCALE GENOMIC DNA]</scope>
    <source>
        <strain evidence="1">TM-1</strain>
    </source>
</reference>
<gene>
    <name evidence="1" type="ORF">MBAV_003794</name>
</gene>
<dbReference type="AlphaFoldDB" id="A0A0F3GPW5"/>
<proteinExistence type="predicted"/>
<evidence type="ECO:0000313" key="1">
    <source>
        <dbReference type="EMBL" id="KJU84014.1"/>
    </source>
</evidence>
<dbReference type="Proteomes" id="UP000033423">
    <property type="component" value="Unassembled WGS sequence"/>
</dbReference>
<dbReference type="EMBL" id="LACI01001648">
    <property type="protein sequence ID" value="KJU84014.1"/>
    <property type="molecule type" value="Genomic_DNA"/>
</dbReference>
<protein>
    <submittedName>
        <fullName evidence="1">Uncharacterized protein</fullName>
    </submittedName>
</protein>
<keyword evidence="2" id="KW-1185">Reference proteome</keyword>
<comment type="caution">
    <text evidence="1">The sequence shown here is derived from an EMBL/GenBank/DDBJ whole genome shotgun (WGS) entry which is preliminary data.</text>
</comment>
<name>A0A0F3GPW5_9BACT</name>
<evidence type="ECO:0000313" key="2">
    <source>
        <dbReference type="Proteomes" id="UP000033423"/>
    </source>
</evidence>
<sequence>MDYKTWKELDDRSREHEIIGQAAVKKAQDDLRKKGLPIVYCEDRKMYFEMPDGTVLSRDDYYRIYKNSTPPVTASVSR</sequence>